<keyword evidence="4" id="KW-0804">Transcription</keyword>
<dbReference type="InterPro" id="IPR036388">
    <property type="entry name" value="WH-like_DNA-bd_sf"/>
</dbReference>
<dbReference type="GO" id="GO:0016987">
    <property type="term" value="F:sigma factor activity"/>
    <property type="evidence" value="ECO:0007669"/>
    <property type="project" value="UniProtKB-KW"/>
</dbReference>
<dbReference type="NCBIfam" id="TIGR02937">
    <property type="entry name" value="sigma70-ECF"/>
    <property type="match status" value="1"/>
</dbReference>
<evidence type="ECO:0000313" key="7">
    <source>
        <dbReference type="Proteomes" id="UP000035526"/>
    </source>
</evidence>
<proteinExistence type="inferred from homology"/>
<accession>A0A837J3B1</accession>
<evidence type="ECO:0000256" key="4">
    <source>
        <dbReference type="ARBA" id="ARBA00023163"/>
    </source>
</evidence>
<dbReference type="PANTHER" id="PTHR43133">
    <property type="entry name" value="RNA POLYMERASE ECF-TYPE SIGMA FACTO"/>
    <property type="match status" value="1"/>
</dbReference>
<organism evidence="6 7">
    <name type="scientific">Aliarcobacter butzleri L351</name>
    <dbReference type="NCBI Taxonomy" id="1447259"/>
    <lineage>
        <taxon>Bacteria</taxon>
        <taxon>Pseudomonadati</taxon>
        <taxon>Campylobacterota</taxon>
        <taxon>Epsilonproteobacteria</taxon>
        <taxon>Campylobacterales</taxon>
        <taxon>Arcobacteraceae</taxon>
        <taxon>Aliarcobacter</taxon>
    </lineage>
</organism>
<dbReference type="PANTHER" id="PTHR43133:SF46">
    <property type="entry name" value="RNA POLYMERASE SIGMA-70 FACTOR ECF SUBFAMILY"/>
    <property type="match status" value="1"/>
</dbReference>
<dbReference type="InterPro" id="IPR013324">
    <property type="entry name" value="RNA_pol_sigma_r3/r4-like"/>
</dbReference>
<dbReference type="EMBL" id="JAIS01000093">
    <property type="protein sequence ID" value="KLD99849.1"/>
    <property type="molecule type" value="Genomic_DNA"/>
</dbReference>
<keyword evidence="3" id="KW-0731">Sigma factor</keyword>
<dbReference type="GO" id="GO:0006352">
    <property type="term" value="P:DNA-templated transcription initiation"/>
    <property type="evidence" value="ECO:0007669"/>
    <property type="project" value="InterPro"/>
</dbReference>
<dbReference type="InterPro" id="IPR039425">
    <property type="entry name" value="RNA_pol_sigma-70-like"/>
</dbReference>
<evidence type="ECO:0000256" key="3">
    <source>
        <dbReference type="ARBA" id="ARBA00023082"/>
    </source>
</evidence>
<dbReference type="CDD" id="cd06171">
    <property type="entry name" value="Sigma70_r4"/>
    <property type="match status" value="1"/>
</dbReference>
<dbReference type="Gene3D" id="1.10.10.10">
    <property type="entry name" value="Winged helix-like DNA-binding domain superfamily/Winged helix DNA-binding domain"/>
    <property type="match status" value="1"/>
</dbReference>
<reference evidence="6 7" key="1">
    <citation type="submission" date="2014-01" db="EMBL/GenBank/DDBJ databases">
        <title>Development of a Comparative Genomic Fingerprinting Assay for High Resolution Genotyping of Arcobacter butzleri.</title>
        <authorList>
            <person name="Webb A.L."/>
            <person name="Inglis G.D."/>
            <person name="Kruczkiewicz P."/>
            <person name="Selinger L.B."/>
            <person name="Taboada E.N."/>
        </authorList>
    </citation>
    <scope>NUCLEOTIDE SEQUENCE [LARGE SCALE GENOMIC DNA]</scope>
    <source>
        <strain evidence="6 7">L351</strain>
    </source>
</reference>
<comment type="caution">
    <text evidence="6">The sequence shown here is derived from an EMBL/GenBank/DDBJ whole genome shotgun (WGS) entry which is preliminary data.</text>
</comment>
<keyword evidence="2" id="KW-0805">Transcription regulation</keyword>
<evidence type="ECO:0000313" key="6">
    <source>
        <dbReference type="EMBL" id="KLD99849.1"/>
    </source>
</evidence>
<dbReference type="Pfam" id="PF08281">
    <property type="entry name" value="Sigma70_r4_2"/>
    <property type="match status" value="1"/>
</dbReference>
<dbReference type="Gene3D" id="1.10.1740.10">
    <property type="match status" value="1"/>
</dbReference>
<sequence length="145" mass="17025">MVGDKEKAKDIIQESYSRMLDIDKISPIENKRAFLYKLAKNIVFDIVRKDKHILSIEYFEEEYNIPEKEQPDELLFEENQQEMLFEILDTIPAKNAQAFILHVFEGFTRKEIASKMGITVSAVEKHIIRATEKIKDKLKDIEGYN</sequence>
<comment type="similarity">
    <text evidence="1">Belongs to the sigma-70 factor family. ECF subfamily.</text>
</comment>
<feature type="domain" description="RNA polymerase sigma factor 70 region 4 type 2" evidence="5">
    <location>
        <begin position="83"/>
        <end position="133"/>
    </location>
</feature>
<evidence type="ECO:0000259" key="5">
    <source>
        <dbReference type="Pfam" id="PF08281"/>
    </source>
</evidence>
<dbReference type="AlphaFoldDB" id="A0A837J3B1"/>
<dbReference type="InterPro" id="IPR014284">
    <property type="entry name" value="RNA_pol_sigma-70_dom"/>
</dbReference>
<evidence type="ECO:0000256" key="1">
    <source>
        <dbReference type="ARBA" id="ARBA00010641"/>
    </source>
</evidence>
<dbReference type="SUPFAM" id="SSF88659">
    <property type="entry name" value="Sigma3 and sigma4 domains of RNA polymerase sigma factors"/>
    <property type="match status" value="1"/>
</dbReference>
<dbReference type="InterPro" id="IPR013325">
    <property type="entry name" value="RNA_pol_sigma_r2"/>
</dbReference>
<name>A0A837J3B1_9BACT</name>
<protein>
    <submittedName>
        <fullName evidence="6">RNA polymerase sigma factor</fullName>
    </submittedName>
</protein>
<gene>
    <name evidence="6" type="ORF">AF76_10050</name>
</gene>
<evidence type="ECO:0000256" key="2">
    <source>
        <dbReference type="ARBA" id="ARBA00023015"/>
    </source>
</evidence>
<dbReference type="GO" id="GO:0003677">
    <property type="term" value="F:DNA binding"/>
    <property type="evidence" value="ECO:0007669"/>
    <property type="project" value="InterPro"/>
</dbReference>
<dbReference type="SUPFAM" id="SSF88946">
    <property type="entry name" value="Sigma2 domain of RNA polymerase sigma factors"/>
    <property type="match status" value="1"/>
</dbReference>
<dbReference type="InterPro" id="IPR013249">
    <property type="entry name" value="RNA_pol_sigma70_r4_t2"/>
</dbReference>
<dbReference type="Proteomes" id="UP000035526">
    <property type="component" value="Unassembled WGS sequence"/>
</dbReference>